<dbReference type="EMBL" id="PDXD01000086">
    <property type="protein sequence ID" value="RYN63455.1"/>
    <property type="molecule type" value="Genomic_DNA"/>
</dbReference>
<proteinExistence type="predicted"/>
<evidence type="ECO:0000313" key="2">
    <source>
        <dbReference type="Proteomes" id="UP000291422"/>
    </source>
</evidence>
<dbReference type="Proteomes" id="UP000291422">
    <property type="component" value="Unassembled WGS sequence"/>
</dbReference>
<name>A0A4Q4MXU5_ALTAL</name>
<protein>
    <submittedName>
        <fullName evidence="1">Uncharacterized protein</fullName>
    </submittedName>
</protein>
<sequence>MENGVAQIKRADSVYFGAPARPSATGQGAKSHRLSPPMIPGIIAQRGICDLGDSEHYDPIILILMLLSISML</sequence>
<organism evidence="1 2">
    <name type="scientific">Alternaria alternata</name>
    <name type="common">Alternaria rot fungus</name>
    <name type="synonym">Torula alternata</name>
    <dbReference type="NCBI Taxonomy" id="5599"/>
    <lineage>
        <taxon>Eukaryota</taxon>
        <taxon>Fungi</taxon>
        <taxon>Dikarya</taxon>
        <taxon>Ascomycota</taxon>
        <taxon>Pezizomycotina</taxon>
        <taxon>Dothideomycetes</taxon>
        <taxon>Pleosporomycetidae</taxon>
        <taxon>Pleosporales</taxon>
        <taxon>Pleosporineae</taxon>
        <taxon>Pleosporaceae</taxon>
        <taxon>Alternaria</taxon>
        <taxon>Alternaria sect. Alternaria</taxon>
        <taxon>Alternaria alternata complex</taxon>
    </lineage>
</organism>
<gene>
    <name evidence="1" type="ORF">AA0117_g12759</name>
</gene>
<reference evidence="2" key="1">
    <citation type="journal article" date="2019" name="bioRxiv">
        <title>Genomics, evolutionary history and diagnostics of the Alternaria alternata species group including apple and Asian pear pathotypes.</title>
        <authorList>
            <person name="Armitage A.D."/>
            <person name="Cockerton H.M."/>
            <person name="Sreenivasaprasad S."/>
            <person name="Woodhall J.W."/>
            <person name="Lane C.R."/>
            <person name="Harrison R.J."/>
            <person name="Clarkson J.P."/>
        </authorList>
    </citation>
    <scope>NUCLEOTIDE SEQUENCE [LARGE SCALE GENOMIC DNA]</scope>
    <source>
        <strain evidence="2">FERA 1177</strain>
    </source>
</reference>
<evidence type="ECO:0000313" key="1">
    <source>
        <dbReference type="EMBL" id="RYN63455.1"/>
    </source>
</evidence>
<accession>A0A4Q4MXU5</accession>
<comment type="caution">
    <text evidence="1">The sequence shown here is derived from an EMBL/GenBank/DDBJ whole genome shotgun (WGS) entry which is preliminary data.</text>
</comment>
<dbReference type="AlphaFoldDB" id="A0A4Q4MXU5"/>